<keyword evidence="2" id="KW-1185">Reference proteome</keyword>
<dbReference type="EMBL" id="CM047897">
    <property type="protein sequence ID" value="KAJ0112365.1"/>
    <property type="molecule type" value="Genomic_DNA"/>
</dbReference>
<proteinExistence type="predicted"/>
<gene>
    <name evidence="1" type="ORF">Patl1_01556</name>
</gene>
<evidence type="ECO:0000313" key="2">
    <source>
        <dbReference type="Proteomes" id="UP001164250"/>
    </source>
</evidence>
<reference evidence="2" key="1">
    <citation type="journal article" date="2023" name="G3 (Bethesda)">
        <title>Genome assembly and association tests identify interacting loci associated with vigor, precocity, and sex in interspecific pistachio rootstocks.</title>
        <authorList>
            <person name="Palmer W."/>
            <person name="Jacygrad E."/>
            <person name="Sagayaradj S."/>
            <person name="Cavanaugh K."/>
            <person name="Han R."/>
            <person name="Bertier L."/>
            <person name="Beede B."/>
            <person name="Kafkas S."/>
            <person name="Golino D."/>
            <person name="Preece J."/>
            <person name="Michelmore R."/>
        </authorList>
    </citation>
    <scope>NUCLEOTIDE SEQUENCE [LARGE SCALE GENOMIC DNA]</scope>
</reference>
<comment type="caution">
    <text evidence="1">The sequence shown here is derived from an EMBL/GenBank/DDBJ whole genome shotgun (WGS) entry which is preliminary data.</text>
</comment>
<protein>
    <submittedName>
        <fullName evidence="1">Uncharacterized protein</fullName>
    </submittedName>
</protein>
<dbReference type="Proteomes" id="UP001164250">
    <property type="component" value="Chromosome 1"/>
</dbReference>
<accession>A0ACC1C9Z7</accession>
<evidence type="ECO:0000313" key="1">
    <source>
        <dbReference type="EMBL" id="KAJ0112365.1"/>
    </source>
</evidence>
<organism evidence="1 2">
    <name type="scientific">Pistacia atlantica</name>
    <dbReference type="NCBI Taxonomy" id="434234"/>
    <lineage>
        <taxon>Eukaryota</taxon>
        <taxon>Viridiplantae</taxon>
        <taxon>Streptophyta</taxon>
        <taxon>Embryophyta</taxon>
        <taxon>Tracheophyta</taxon>
        <taxon>Spermatophyta</taxon>
        <taxon>Magnoliopsida</taxon>
        <taxon>eudicotyledons</taxon>
        <taxon>Gunneridae</taxon>
        <taxon>Pentapetalae</taxon>
        <taxon>rosids</taxon>
        <taxon>malvids</taxon>
        <taxon>Sapindales</taxon>
        <taxon>Anacardiaceae</taxon>
        <taxon>Pistacia</taxon>
    </lineage>
</organism>
<sequence length="291" mass="32761">MSEFSFSSPNTTNSKKTHYYLSSLLLSDLFLLCSFIVSHPLYFSYFIFFSPYIIKILSFLSPLFITTSLLLLALFTTLHDNSSLEFSFQNVLDNLRSNADDENQEFRGFEELEAYKIVFDTSILEIRESCVQDSEENCLPNFEEAPVDKHSIHETRGTNVSQGLTSNVNESLAEIMRAETTELIAEGKTLGGFLKEDHEFVDVTCEKEEKEVKAKPLSVEFNKGDHHQEQKEAALMNGGSKALDSKISDEGKVTDDNGVVEYLSKVRANSQRLGRNDNGGGEYYASKVNGY</sequence>
<name>A0ACC1C9Z7_9ROSI</name>